<name>A0A3E4ULN1_BACSE</name>
<accession>A0A3E4ULN1</accession>
<evidence type="ECO:0000313" key="1">
    <source>
        <dbReference type="EMBL" id="RGM11468.1"/>
    </source>
</evidence>
<proteinExistence type="predicted"/>
<evidence type="ECO:0000313" key="2">
    <source>
        <dbReference type="Proteomes" id="UP000261223"/>
    </source>
</evidence>
<dbReference type="RefSeq" id="WP_117742174.1">
    <property type="nucleotide sequence ID" value="NZ_QSSV01000017.1"/>
</dbReference>
<dbReference type="EMBL" id="QSSV01000017">
    <property type="protein sequence ID" value="RGM11468.1"/>
    <property type="molecule type" value="Genomic_DNA"/>
</dbReference>
<gene>
    <name evidence="1" type="ORF">DXC34_13205</name>
</gene>
<protein>
    <submittedName>
        <fullName evidence="1">Uncharacterized protein</fullName>
    </submittedName>
</protein>
<comment type="caution">
    <text evidence="1">The sequence shown here is derived from an EMBL/GenBank/DDBJ whole genome shotgun (WGS) entry which is preliminary data.</text>
</comment>
<reference evidence="1 2" key="1">
    <citation type="submission" date="2018-08" db="EMBL/GenBank/DDBJ databases">
        <title>A genome reference for cultivated species of the human gut microbiota.</title>
        <authorList>
            <person name="Zou Y."/>
            <person name="Xue W."/>
            <person name="Luo G."/>
        </authorList>
    </citation>
    <scope>NUCLEOTIDE SEQUENCE [LARGE SCALE GENOMIC DNA]</scope>
    <source>
        <strain evidence="1 2">TF03-6</strain>
    </source>
</reference>
<dbReference type="Proteomes" id="UP000261223">
    <property type="component" value="Unassembled WGS sequence"/>
</dbReference>
<organism evidence="1 2">
    <name type="scientific">Bacteroides stercoris</name>
    <dbReference type="NCBI Taxonomy" id="46506"/>
    <lineage>
        <taxon>Bacteria</taxon>
        <taxon>Pseudomonadati</taxon>
        <taxon>Bacteroidota</taxon>
        <taxon>Bacteroidia</taxon>
        <taxon>Bacteroidales</taxon>
        <taxon>Bacteroidaceae</taxon>
        <taxon>Bacteroides</taxon>
    </lineage>
</organism>
<sequence>MKPGMKLSMLLVTAILFWGGLFYFASCASSPEKRAVEIAEKALKATVDNPESIKILGVSKADSVFGKEYVSPHEKVSLSMHLMQYGQKLMEETDFFENLDKDDIGISEQMKRQLDAMTTLRALIASGDMNPTAKEEKSEKPFNGWKVKIDFEAKTLQGEPYHSEYWFILDKEAQCVVKSFEIPLLQD</sequence>
<dbReference type="AlphaFoldDB" id="A0A3E4ULN1"/>